<evidence type="ECO:0000313" key="2">
    <source>
        <dbReference type="EMBL" id="KAH7357704.1"/>
    </source>
</evidence>
<keyword evidence="3" id="KW-1185">Reference proteome</keyword>
<feature type="region of interest" description="Disordered" evidence="1">
    <location>
        <begin position="295"/>
        <end position="328"/>
    </location>
</feature>
<feature type="compositionally biased region" description="Polar residues" evidence="1">
    <location>
        <begin position="268"/>
        <end position="282"/>
    </location>
</feature>
<dbReference type="OrthoDB" id="2943660at2759"/>
<accession>A0A8K0T9X2</accession>
<gene>
    <name evidence="2" type="ORF">B0T11DRAFT_298913</name>
</gene>
<comment type="caution">
    <text evidence="2">The sequence shown here is derived from an EMBL/GenBank/DDBJ whole genome shotgun (WGS) entry which is preliminary data.</text>
</comment>
<feature type="region of interest" description="Disordered" evidence="1">
    <location>
        <begin position="262"/>
        <end position="282"/>
    </location>
</feature>
<dbReference type="EMBL" id="JAGPXD010000004">
    <property type="protein sequence ID" value="KAH7357704.1"/>
    <property type="molecule type" value="Genomic_DNA"/>
</dbReference>
<dbReference type="Proteomes" id="UP000813385">
    <property type="component" value="Unassembled WGS sequence"/>
</dbReference>
<evidence type="ECO:0000313" key="3">
    <source>
        <dbReference type="Proteomes" id="UP000813385"/>
    </source>
</evidence>
<protein>
    <recommendedName>
        <fullName evidence="4">BZIP domain-containing protein</fullName>
    </recommendedName>
</protein>
<proteinExistence type="predicted"/>
<organism evidence="2 3">
    <name type="scientific">Plectosphaerella cucumerina</name>
    <dbReference type="NCBI Taxonomy" id="40658"/>
    <lineage>
        <taxon>Eukaryota</taxon>
        <taxon>Fungi</taxon>
        <taxon>Dikarya</taxon>
        <taxon>Ascomycota</taxon>
        <taxon>Pezizomycotina</taxon>
        <taxon>Sordariomycetes</taxon>
        <taxon>Hypocreomycetidae</taxon>
        <taxon>Glomerellales</taxon>
        <taxon>Plectosphaerellaceae</taxon>
        <taxon>Plectosphaerella</taxon>
    </lineage>
</organism>
<feature type="compositionally biased region" description="Polar residues" evidence="1">
    <location>
        <begin position="191"/>
        <end position="210"/>
    </location>
</feature>
<evidence type="ECO:0000256" key="1">
    <source>
        <dbReference type="SAM" id="MobiDB-lite"/>
    </source>
</evidence>
<name>A0A8K0T9X2_9PEZI</name>
<feature type="region of interest" description="Disordered" evidence="1">
    <location>
        <begin position="61"/>
        <end position="88"/>
    </location>
</feature>
<evidence type="ECO:0008006" key="4">
    <source>
        <dbReference type="Google" id="ProtNLM"/>
    </source>
</evidence>
<feature type="region of interest" description="Disordered" evidence="1">
    <location>
        <begin position="187"/>
        <end position="247"/>
    </location>
</feature>
<reference evidence="2" key="1">
    <citation type="journal article" date="2021" name="Nat. Commun.">
        <title>Genetic determinants of endophytism in the Arabidopsis root mycobiome.</title>
        <authorList>
            <person name="Mesny F."/>
            <person name="Miyauchi S."/>
            <person name="Thiergart T."/>
            <person name="Pickel B."/>
            <person name="Atanasova L."/>
            <person name="Karlsson M."/>
            <person name="Huettel B."/>
            <person name="Barry K.W."/>
            <person name="Haridas S."/>
            <person name="Chen C."/>
            <person name="Bauer D."/>
            <person name="Andreopoulos W."/>
            <person name="Pangilinan J."/>
            <person name="LaButti K."/>
            <person name="Riley R."/>
            <person name="Lipzen A."/>
            <person name="Clum A."/>
            <person name="Drula E."/>
            <person name="Henrissat B."/>
            <person name="Kohler A."/>
            <person name="Grigoriev I.V."/>
            <person name="Martin F.M."/>
            <person name="Hacquard S."/>
        </authorList>
    </citation>
    <scope>NUCLEOTIDE SEQUENCE</scope>
    <source>
        <strain evidence="2">MPI-CAGE-AT-0016</strain>
    </source>
</reference>
<dbReference type="AlphaFoldDB" id="A0A8K0T9X2"/>
<feature type="compositionally biased region" description="Polar residues" evidence="1">
    <location>
        <begin position="69"/>
        <end position="78"/>
    </location>
</feature>
<sequence>MANNPAREVNALKERQRLQETLLAALQDPQRWEAALSLLETENPVARVEALFPKNELDAQHGEVDSFDNGGSRTLSSPDPSPDMVQMPSARATSDILSRVNNMSTMRSDSVVSSIASGSDYFSSMSECYTSQMNPLAMNINPPLFNQFGQPFGSSNAEEMLVVPFLGPGTLGNLPAPVWLDPSLNARDNDFSYSQQQNPPLAQQPGGNMASSDSSSDDSSIKSMMGDNAGIMTARGGPHQIPHPSNLFELGQRDHLKLAWSTLEGPPNQDSPSSMPSADSVPSLTMWGASSLLSKASFEPSPSGPSKRQRASISSAVSVRPQPRSMSRERHRLALARSWYKERQATVDLQIARQRVEAQHAMLTMEYIEVLNEVQQMKHALLGHAGCNDSAIKMWLKREADGVLTEFQQPDIEADLDMKWQTTPEHSMQAESSSANISLLPRAHRICKVFDGGPDV</sequence>